<feature type="transmembrane region" description="Helical" evidence="8">
    <location>
        <begin position="224"/>
        <end position="244"/>
    </location>
</feature>
<protein>
    <submittedName>
        <fullName evidence="9">Dihydroorotate dehydrogenase</fullName>
    </submittedName>
</protein>
<organism evidence="9 10">
    <name type="scientific">Candidatus Nitrosocosmicus franklandianus</name>
    <dbReference type="NCBI Taxonomy" id="1798806"/>
    <lineage>
        <taxon>Archaea</taxon>
        <taxon>Nitrososphaerota</taxon>
        <taxon>Nitrososphaeria</taxon>
        <taxon>Nitrososphaerales</taxon>
        <taxon>Nitrososphaeraceae</taxon>
        <taxon>Candidatus Nitrosocosmicus</taxon>
    </lineage>
</organism>
<dbReference type="InterPro" id="IPR003689">
    <property type="entry name" value="ZIP"/>
</dbReference>
<dbReference type="AlphaFoldDB" id="A0A484I9Q6"/>
<feature type="transmembrane region" description="Helical" evidence="8">
    <location>
        <begin position="15"/>
        <end position="35"/>
    </location>
</feature>
<evidence type="ECO:0000313" key="10">
    <source>
        <dbReference type="Proteomes" id="UP000294299"/>
    </source>
</evidence>
<dbReference type="KEGG" id="nfn:NFRAN_1514"/>
<feature type="transmembrane region" description="Helical" evidence="8">
    <location>
        <begin position="256"/>
        <end position="275"/>
    </location>
</feature>
<feature type="transmembrane region" description="Helical" evidence="8">
    <location>
        <begin position="77"/>
        <end position="101"/>
    </location>
</feature>
<accession>A0A484I9Q6</accession>
<evidence type="ECO:0000256" key="2">
    <source>
        <dbReference type="ARBA" id="ARBA00006939"/>
    </source>
</evidence>
<evidence type="ECO:0000256" key="1">
    <source>
        <dbReference type="ARBA" id="ARBA00004651"/>
    </source>
</evidence>
<proteinExistence type="inferred from homology"/>
<evidence type="ECO:0000256" key="6">
    <source>
        <dbReference type="ARBA" id="ARBA00022989"/>
    </source>
</evidence>
<keyword evidence="5" id="KW-0862">Zinc</keyword>
<dbReference type="PANTHER" id="PTHR11040:SF211">
    <property type="entry name" value="ZINC TRANSPORTER ZIP11"/>
    <property type="match status" value="1"/>
</dbReference>
<keyword evidence="7 8" id="KW-0472">Membrane</keyword>
<dbReference type="GO" id="GO:0005385">
    <property type="term" value="F:zinc ion transmembrane transporter activity"/>
    <property type="evidence" value="ECO:0007669"/>
    <property type="project" value="TreeGrafter"/>
</dbReference>
<keyword evidence="10" id="KW-1185">Reference proteome</keyword>
<dbReference type="Pfam" id="PF02535">
    <property type="entry name" value="Zip"/>
    <property type="match status" value="1"/>
</dbReference>
<dbReference type="EMBL" id="LR216287">
    <property type="protein sequence ID" value="VFJ13836.1"/>
    <property type="molecule type" value="Genomic_DNA"/>
</dbReference>
<feature type="transmembrane region" description="Helical" evidence="8">
    <location>
        <begin position="47"/>
        <end position="65"/>
    </location>
</feature>
<name>A0A484I9Q6_9ARCH</name>
<comment type="subcellular location">
    <subcellularLocation>
        <location evidence="1">Cell membrane</location>
        <topology evidence="1">Multi-pass membrane protein</topology>
    </subcellularLocation>
</comment>
<comment type="similarity">
    <text evidence="2">Belongs to the ZIP transporter (TC 2.A.5) family.</text>
</comment>
<keyword evidence="4 8" id="KW-0812">Transmembrane</keyword>
<dbReference type="Proteomes" id="UP000294299">
    <property type="component" value="Chromosome NFRAN"/>
</dbReference>
<keyword evidence="6 8" id="KW-1133">Transmembrane helix</keyword>
<evidence type="ECO:0000256" key="4">
    <source>
        <dbReference type="ARBA" id="ARBA00022692"/>
    </source>
</evidence>
<evidence type="ECO:0000256" key="7">
    <source>
        <dbReference type="ARBA" id="ARBA00023136"/>
    </source>
</evidence>
<evidence type="ECO:0000256" key="3">
    <source>
        <dbReference type="ARBA" id="ARBA00022475"/>
    </source>
</evidence>
<feature type="transmembrane region" description="Helical" evidence="8">
    <location>
        <begin position="197"/>
        <end position="218"/>
    </location>
</feature>
<dbReference type="GeneID" id="39420861"/>
<evidence type="ECO:0000313" key="9">
    <source>
        <dbReference type="EMBL" id="VFJ13836.1"/>
    </source>
</evidence>
<dbReference type="OrthoDB" id="11839at2157"/>
<dbReference type="GO" id="GO:0005886">
    <property type="term" value="C:plasma membrane"/>
    <property type="evidence" value="ECO:0007669"/>
    <property type="project" value="UniProtKB-SubCell"/>
</dbReference>
<gene>
    <name evidence="9" type="ORF">NFRAN_1514</name>
</gene>
<keyword evidence="3" id="KW-1003">Cell membrane</keyword>
<sequence length="276" mass="29485">MEVPFFSVLNPLEQTLIGTFFAWSVTALGASTVFITRRVSRKLFDALLGFAAGIMLAASFFSLLLPSIIPSFQSDEAYYWVPVTIGFFLGAMVICTADIALRHLNQKNRDQNSISARTSTEAEFESKTILVLAITIHNIPEGLAVGVAFGAASLGVMGADMAAAISLTIGIALQNFPEGLAVSMPLRAHGMSKIKSFWYGQLSSTVEPVAGVIGALFVVVAQPLLPYALSFAAGAMILVVVSKVMPESQKEVNKNLSAFCFIIGFSIMMIMDLALS</sequence>
<evidence type="ECO:0000256" key="5">
    <source>
        <dbReference type="ARBA" id="ARBA00022833"/>
    </source>
</evidence>
<evidence type="ECO:0000256" key="8">
    <source>
        <dbReference type="SAM" id="Phobius"/>
    </source>
</evidence>
<dbReference type="PANTHER" id="PTHR11040">
    <property type="entry name" value="ZINC/IRON TRANSPORTER"/>
    <property type="match status" value="1"/>
</dbReference>
<reference evidence="9 10" key="1">
    <citation type="submission" date="2019-02" db="EMBL/GenBank/DDBJ databases">
        <authorList>
            <person name="Lehtovirta-Morley E L."/>
        </authorList>
    </citation>
    <scope>NUCLEOTIDE SEQUENCE [LARGE SCALE GENOMIC DNA]</scope>
    <source>
        <strain evidence="9">NFRAN1</strain>
    </source>
</reference>
<dbReference type="RefSeq" id="WP_134483874.1">
    <property type="nucleotide sequence ID" value="NZ_LR216287.1"/>
</dbReference>